<accession>A0A6N7IM58</accession>
<dbReference type="Proteomes" id="UP000441717">
    <property type="component" value="Unassembled WGS sequence"/>
</dbReference>
<dbReference type="InterPro" id="IPR006016">
    <property type="entry name" value="UspA"/>
</dbReference>
<dbReference type="PIRSF" id="PIRSF006276">
    <property type="entry name" value="UspA"/>
    <property type="match status" value="1"/>
</dbReference>
<dbReference type="Pfam" id="PF00582">
    <property type="entry name" value="Usp"/>
    <property type="match status" value="1"/>
</dbReference>
<proteinExistence type="inferred from homology"/>
<keyword evidence="5" id="KW-1185">Reference proteome</keyword>
<dbReference type="InterPro" id="IPR014729">
    <property type="entry name" value="Rossmann-like_a/b/a_fold"/>
</dbReference>
<gene>
    <name evidence="4" type="ORF">GFC01_01850</name>
</gene>
<dbReference type="PANTHER" id="PTHR46268">
    <property type="entry name" value="STRESS RESPONSE PROTEIN NHAX"/>
    <property type="match status" value="1"/>
</dbReference>
<dbReference type="PANTHER" id="PTHR46268:SF6">
    <property type="entry name" value="UNIVERSAL STRESS PROTEIN UP12"/>
    <property type="match status" value="1"/>
</dbReference>
<dbReference type="EMBL" id="WHYR01000003">
    <property type="protein sequence ID" value="MQL51031.1"/>
    <property type="molecule type" value="Genomic_DNA"/>
</dbReference>
<evidence type="ECO:0000256" key="1">
    <source>
        <dbReference type="ARBA" id="ARBA00008791"/>
    </source>
</evidence>
<name>A0A6N7IM58_9FIRM</name>
<dbReference type="SUPFAM" id="SSF52402">
    <property type="entry name" value="Adenine nucleotide alpha hydrolases-like"/>
    <property type="match status" value="1"/>
</dbReference>
<reference evidence="4 5" key="1">
    <citation type="submission" date="2019-10" db="EMBL/GenBank/DDBJ databases">
        <title>Comparative genomics of sulfur disproportionating microorganisms.</title>
        <authorList>
            <person name="Ward L.M."/>
            <person name="Bertran E."/>
            <person name="Johnston D."/>
        </authorList>
    </citation>
    <scope>NUCLEOTIDE SEQUENCE [LARGE SCALE GENOMIC DNA]</scope>
    <source>
        <strain evidence="4 5">DSM 14055</strain>
    </source>
</reference>
<dbReference type="RefSeq" id="WP_152944943.1">
    <property type="nucleotide sequence ID" value="NZ_WHYR01000003.1"/>
</dbReference>
<dbReference type="GO" id="GO:0005737">
    <property type="term" value="C:cytoplasm"/>
    <property type="evidence" value="ECO:0007669"/>
    <property type="project" value="UniProtKB-SubCell"/>
</dbReference>
<evidence type="ECO:0000313" key="5">
    <source>
        <dbReference type="Proteomes" id="UP000441717"/>
    </source>
</evidence>
<comment type="subcellular location">
    <subcellularLocation>
        <location evidence="2">Cytoplasm</location>
    </subcellularLocation>
</comment>
<dbReference type="AlphaFoldDB" id="A0A6N7IM58"/>
<comment type="caution">
    <text evidence="4">The sequence shown here is derived from an EMBL/GenBank/DDBJ whole genome shotgun (WGS) entry which is preliminary data.</text>
</comment>
<sequence length="145" mass="16327">MYCKILVPVDGSHRSAMAAEHAAKLAVLCKAHLTVLHVVPPLPPYVNRYEDRLGEVYRKVQEQMEENGAEILNRTREELAKYNVDLETKAIWGNPADEICREAREGRYDPIVMGSRGLGEIRGYLMGSVSNRVVRHASCPVLIVR</sequence>
<evidence type="ECO:0000259" key="3">
    <source>
        <dbReference type="Pfam" id="PF00582"/>
    </source>
</evidence>
<feature type="domain" description="UspA" evidence="3">
    <location>
        <begin position="1"/>
        <end position="145"/>
    </location>
</feature>
<evidence type="ECO:0000256" key="2">
    <source>
        <dbReference type="PIRNR" id="PIRNR006276"/>
    </source>
</evidence>
<dbReference type="PRINTS" id="PR01438">
    <property type="entry name" value="UNVRSLSTRESS"/>
</dbReference>
<evidence type="ECO:0000313" key="4">
    <source>
        <dbReference type="EMBL" id="MQL51031.1"/>
    </source>
</evidence>
<organism evidence="4 5">
    <name type="scientific">Desulfofundulus thermobenzoicus</name>
    <dbReference type="NCBI Taxonomy" id="29376"/>
    <lineage>
        <taxon>Bacteria</taxon>
        <taxon>Bacillati</taxon>
        <taxon>Bacillota</taxon>
        <taxon>Clostridia</taxon>
        <taxon>Eubacteriales</taxon>
        <taxon>Peptococcaceae</taxon>
        <taxon>Desulfofundulus</taxon>
    </lineage>
</organism>
<dbReference type="Gene3D" id="3.40.50.620">
    <property type="entry name" value="HUPs"/>
    <property type="match status" value="1"/>
</dbReference>
<dbReference type="InterPro" id="IPR006015">
    <property type="entry name" value="Universal_stress_UspA"/>
</dbReference>
<dbReference type="OrthoDB" id="9794782at2"/>
<protein>
    <recommendedName>
        <fullName evidence="2">Universal stress protein</fullName>
    </recommendedName>
</protein>
<comment type="similarity">
    <text evidence="1 2">Belongs to the universal stress protein A family.</text>
</comment>
<dbReference type="CDD" id="cd00293">
    <property type="entry name" value="USP-like"/>
    <property type="match status" value="1"/>
</dbReference>
<keyword evidence="2" id="KW-0963">Cytoplasm</keyword>